<feature type="transmembrane region" description="Helical" evidence="1">
    <location>
        <begin position="132"/>
        <end position="148"/>
    </location>
</feature>
<feature type="transmembrane region" description="Helical" evidence="1">
    <location>
        <begin position="9"/>
        <end position="27"/>
    </location>
</feature>
<accession>A0A853R3P8</accession>
<reference evidence="2 3" key="1">
    <citation type="journal article" date="2012" name="Science">
        <title>Ecological populations of bacteria act as socially cohesive units of antibiotic production and resistance.</title>
        <authorList>
            <person name="Cordero O.X."/>
            <person name="Wildschutte H."/>
            <person name="Kirkup B."/>
            <person name="Proehl S."/>
            <person name="Ngo L."/>
            <person name="Hussain F."/>
            <person name="Le Roux F."/>
            <person name="Mincer T."/>
            <person name="Polz M.F."/>
        </authorList>
    </citation>
    <scope>NUCLEOTIDE SEQUENCE [LARGE SCALE GENOMIC DNA]</scope>
    <source>
        <strain evidence="2 3">FS-238</strain>
    </source>
</reference>
<keyword evidence="1" id="KW-0472">Membrane</keyword>
<name>A0A853R3P8_9VIBR</name>
<dbReference type="AlphaFoldDB" id="A0A853R3P8"/>
<comment type="caution">
    <text evidence="2">The sequence shown here is derived from an EMBL/GenBank/DDBJ whole genome shotgun (WGS) entry which is preliminary data.</text>
</comment>
<organism evidence="2 3">
    <name type="scientific">Vibrio ordalii FS-238</name>
    <dbReference type="NCBI Taxonomy" id="617133"/>
    <lineage>
        <taxon>Bacteria</taxon>
        <taxon>Pseudomonadati</taxon>
        <taxon>Pseudomonadota</taxon>
        <taxon>Gammaproteobacteria</taxon>
        <taxon>Vibrionales</taxon>
        <taxon>Vibrionaceae</taxon>
        <taxon>Vibrio</taxon>
    </lineage>
</organism>
<keyword evidence="3" id="KW-1185">Reference proteome</keyword>
<protein>
    <submittedName>
        <fullName evidence="2">Uncharacterized protein</fullName>
    </submittedName>
</protein>
<feature type="transmembrane region" description="Helical" evidence="1">
    <location>
        <begin position="42"/>
        <end position="66"/>
    </location>
</feature>
<evidence type="ECO:0000313" key="2">
    <source>
        <dbReference type="EMBL" id="OEE33019.1"/>
    </source>
</evidence>
<evidence type="ECO:0000313" key="3">
    <source>
        <dbReference type="Proteomes" id="UP000094808"/>
    </source>
</evidence>
<gene>
    <name evidence="2" type="ORF">A1QS_08120</name>
</gene>
<sequence length="186" mass="20670">MLLDILREVLGWTSVAFYISLTIFNSMKFTRYAAFASAANDIAWSILMGWWPKVILNLSVGAINAYRYVKDFTNTSKMVINSAAALMASGILYIAYVAVSSFINNPTLAEALQFGDLALILLALYMTDLKRFRLLMFLSGFVGMAAYFGNPQMMIIKALVIGIMAYKLFRADKLTTAATHQQQTNA</sequence>
<feature type="transmembrane region" description="Helical" evidence="1">
    <location>
        <begin position="108"/>
        <end position="125"/>
    </location>
</feature>
<keyword evidence="1" id="KW-0812">Transmembrane</keyword>
<dbReference type="EMBL" id="AJYS02000248">
    <property type="protein sequence ID" value="OEE33019.1"/>
    <property type="molecule type" value="Genomic_DNA"/>
</dbReference>
<feature type="transmembrane region" description="Helical" evidence="1">
    <location>
        <begin position="78"/>
        <end position="96"/>
    </location>
</feature>
<evidence type="ECO:0000256" key="1">
    <source>
        <dbReference type="SAM" id="Phobius"/>
    </source>
</evidence>
<dbReference type="Proteomes" id="UP000094808">
    <property type="component" value="Unassembled WGS sequence"/>
</dbReference>
<proteinExistence type="predicted"/>
<keyword evidence="1" id="KW-1133">Transmembrane helix</keyword>